<keyword evidence="1" id="KW-0472">Membrane</keyword>
<sequence length="153" mass="16873">MWTTPKLKIQQTTAVAISFAPSAMLQCKLPDWENDTFSPFSEVHNQSIYQWIPSIKMDSLMLVKYILIIMRLLSVKNMCLINQCTGESLSTNGLFEMICGNSWASTTVKVVFTCGLAVGAVVVSPIADRIVRRLTIIGCYFVAGIAGIVATFQ</sequence>
<dbReference type="Gene3D" id="1.20.1250.20">
    <property type="entry name" value="MFS general substrate transporter like domains"/>
    <property type="match status" value="1"/>
</dbReference>
<feature type="transmembrane region" description="Helical" evidence="1">
    <location>
        <begin position="103"/>
        <end position="127"/>
    </location>
</feature>
<keyword evidence="1" id="KW-1133">Transmembrane helix</keyword>
<reference evidence="2" key="1">
    <citation type="submission" date="2020-06" db="EMBL/GenBank/DDBJ databases">
        <title>Draft genome of Bugula neritina, a colonial animal packing powerful symbionts and potential medicines.</title>
        <authorList>
            <person name="Rayko M."/>
        </authorList>
    </citation>
    <scope>NUCLEOTIDE SEQUENCE [LARGE SCALE GENOMIC DNA]</scope>
    <source>
        <strain evidence="2">Kwan_BN1</strain>
    </source>
</reference>
<dbReference type="OrthoDB" id="5141738at2759"/>
<evidence type="ECO:0000256" key="1">
    <source>
        <dbReference type="SAM" id="Phobius"/>
    </source>
</evidence>
<evidence type="ECO:0000313" key="3">
    <source>
        <dbReference type="Proteomes" id="UP000593567"/>
    </source>
</evidence>
<evidence type="ECO:0008006" key="4">
    <source>
        <dbReference type="Google" id="ProtNLM"/>
    </source>
</evidence>
<dbReference type="EMBL" id="VXIV02000098">
    <property type="protein sequence ID" value="KAF6040832.1"/>
    <property type="molecule type" value="Genomic_DNA"/>
</dbReference>
<keyword evidence="3" id="KW-1185">Reference proteome</keyword>
<organism evidence="2 3">
    <name type="scientific">Bugula neritina</name>
    <name type="common">Brown bryozoan</name>
    <name type="synonym">Sertularia neritina</name>
    <dbReference type="NCBI Taxonomy" id="10212"/>
    <lineage>
        <taxon>Eukaryota</taxon>
        <taxon>Metazoa</taxon>
        <taxon>Spiralia</taxon>
        <taxon>Lophotrochozoa</taxon>
        <taxon>Bryozoa</taxon>
        <taxon>Gymnolaemata</taxon>
        <taxon>Cheilostomatida</taxon>
        <taxon>Flustrina</taxon>
        <taxon>Buguloidea</taxon>
        <taxon>Bugulidae</taxon>
        <taxon>Bugula</taxon>
    </lineage>
</organism>
<gene>
    <name evidence="2" type="ORF">EB796_000865</name>
</gene>
<dbReference type="AlphaFoldDB" id="A0A7J7KRN4"/>
<keyword evidence="1" id="KW-0812">Transmembrane</keyword>
<name>A0A7J7KRN4_BUGNE</name>
<protein>
    <recommendedName>
        <fullName evidence="4">Major facilitator superfamily (MFS) profile domain-containing protein</fullName>
    </recommendedName>
</protein>
<comment type="caution">
    <text evidence="2">The sequence shown here is derived from an EMBL/GenBank/DDBJ whole genome shotgun (WGS) entry which is preliminary data.</text>
</comment>
<accession>A0A7J7KRN4</accession>
<dbReference type="InterPro" id="IPR036259">
    <property type="entry name" value="MFS_trans_sf"/>
</dbReference>
<feature type="transmembrane region" description="Helical" evidence="1">
    <location>
        <begin position="134"/>
        <end position="152"/>
    </location>
</feature>
<evidence type="ECO:0000313" key="2">
    <source>
        <dbReference type="EMBL" id="KAF6040832.1"/>
    </source>
</evidence>
<proteinExistence type="predicted"/>
<dbReference type="Proteomes" id="UP000593567">
    <property type="component" value="Unassembled WGS sequence"/>
</dbReference>